<evidence type="ECO:0000259" key="2">
    <source>
        <dbReference type="Pfam" id="PF07727"/>
    </source>
</evidence>
<feature type="domain" description="GAG-pre-integrase" evidence="3">
    <location>
        <begin position="151"/>
        <end position="199"/>
    </location>
</feature>
<proteinExistence type="predicted"/>
<dbReference type="InterPro" id="IPR013103">
    <property type="entry name" value="RVT_2"/>
</dbReference>
<dbReference type="Pfam" id="PF07727">
    <property type="entry name" value="RVT_2"/>
    <property type="match status" value="1"/>
</dbReference>
<organism evidence="4">
    <name type="scientific">Tanacetum cinerariifolium</name>
    <name type="common">Dalmatian daisy</name>
    <name type="synonym">Chrysanthemum cinerariifolium</name>
    <dbReference type="NCBI Taxonomy" id="118510"/>
    <lineage>
        <taxon>Eukaryota</taxon>
        <taxon>Viridiplantae</taxon>
        <taxon>Streptophyta</taxon>
        <taxon>Embryophyta</taxon>
        <taxon>Tracheophyta</taxon>
        <taxon>Spermatophyta</taxon>
        <taxon>Magnoliopsida</taxon>
        <taxon>eudicotyledons</taxon>
        <taxon>Gunneridae</taxon>
        <taxon>Pentapetalae</taxon>
        <taxon>asterids</taxon>
        <taxon>campanulids</taxon>
        <taxon>Asterales</taxon>
        <taxon>Asteraceae</taxon>
        <taxon>Asteroideae</taxon>
        <taxon>Anthemideae</taxon>
        <taxon>Anthemidinae</taxon>
        <taxon>Tanacetum</taxon>
    </lineage>
</organism>
<feature type="compositionally biased region" description="Pro residues" evidence="1">
    <location>
        <begin position="637"/>
        <end position="647"/>
    </location>
</feature>
<gene>
    <name evidence="4" type="ORF">Tci_058834</name>
</gene>
<protein>
    <submittedName>
        <fullName evidence="4">Putative ribonuclease H-like domain-containing protein</fullName>
    </submittedName>
</protein>
<dbReference type="InterPro" id="IPR025724">
    <property type="entry name" value="GAG-pre-integrase_dom"/>
</dbReference>
<dbReference type="Pfam" id="PF13976">
    <property type="entry name" value="gag_pre-integrs"/>
    <property type="match status" value="1"/>
</dbReference>
<feature type="region of interest" description="Disordered" evidence="1">
    <location>
        <begin position="609"/>
        <end position="647"/>
    </location>
</feature>
<accession>A0A6L2NKX2</accession>
<sequence length="647" mass="71656">MVPAALLTQSKPVPITAIRPVSTAVPKISVTRPRLAKSIVTKTNSPPRRNINRSPSLKAINSPPRVTAVKGPMVNVAKGKMSYLSDFEELNSGYVAFGGNPKGGKISGKGKIKTGKLDFNDVYFVKELKFNLFRLPDENQVLLRVPKENNMYNVNLKNIVPSGDLTCLFTKGTIDETNLWHRRMGHINFKTMNKLVKEKAGEEIEQQYVLFPVWSSGSTNPQNTDGDVAFDEKEHEFDEKKPESKVNVSPRSRYRNLSAEFKDLSNNSINEVNVAGTLVPTVGKISPNSTNTFSAAGPLNAASSPTHGKSSFIDASQLPDDPEILELEDLTYSNNEDDVGAAVDFNNLETSITEEGIDYEEVFAPVARIEAIRLCLAYASFIGFMVYQMDVKSAFLYETIEEEVYVCQPPGFEDPDYPDKVYKVVKALYGLHQAPRDLTLQVVLGSMESLQRMVYVINVLSVGYLITPQMVLNSPCLTHIKKWLVQIKWSLTTVAVKKVNDIIRLQALVDKKKVVVTEDTVRDVLRLDDTEGVECLPNEEIFAELAKLGYEKPSIKLTFYKAFFSSQWKKQVGDLTTHTTKYTSPALTQKVFANMRQVAKGDAVEVHGEDVNAGNEAEGDVSAANDELPIADEEPSIPSPTPPTPPP</sequence>
<name>A0A6L2NKX2_TANCI</name>
<feature type="compositionally biased region" description="Polar residues" evidence="1">
    <location>
        <begin position="42"/>
        <end position="55"/>
    </location>
</feature>
<evidence type="ECO:0000259" key="3">
    <source>
        <dbReference type="Pfam" id="PF13976"/>
    </source>
</evidence>
<dbReference type="EMBL" id="BKCJ010009415">
    <property type="protein sequence ID" value="GEU86856.1"/>
    <property type="molecule type" value="Genomic_DNA"/>
</dbReference>
<dbReference type="AlphaFoldDB" id="A0A6L2NKX2"/>
<comment type="caution">
    <text evidence="4">The sequence shown here is derived from an EMBL/GenBank/DDBJ whole genome shotgun (WGS) entry which is preliminary data.</text>
</comment>
<evidence type="ECO:0000313" key="4">
    <source>
        <dbReference type="EMBL" id="GEU86856.1"/>
    </source>
</evidence>
<feature type="region of interest" description="Disordered" evidence="1">
    <location>
        <begin position="42"/>
        <end position="62"/>
    </location>
</feature>
<feature type="domain" description="Reverse transcriptase Ty1/copia-type" evidence="2">
    <location>
        <begin position="355"/>
        <end position="436"/>
    </location>
</feature>
<reference evidence="4" key="1">
    <citation type="journal article" date="2019" name="Sci. Rep.">
        <title>Draft genome of Tanacetum cinerariifolium, the natural source of mosquito coil.</title>
        <authorList>
            <person name="Yamashiro T."/>
            <person name="Shiraishi A."/>
            <person name="Satake H."/>
            <person name="Nakayama K."/>
        </authorList>
    </citation>
    <scope>NUCLEOTIDE SEQUENCE</scope>
</reference>
<evidence type="ECO:0000256" key="1">
    <source>
        <dbReference type="SAM" id="MobiDB-lite"/>
    </source>
</evidence>